<dbReference type="InterPro" id="IPR036188">
    <property type="entry name" value="FAD/NAD-bd_sf"/>
</dbReference>
<keyword evidence="3" id="KW-1185">Reference proteome</keyword>
<organism evidence="2 3">
    <name type="scientific">Triangularia verruculosa</name>
    <dbReference type="NCBI Taxonomy" id="2587418"/>
    <lineage>
        <taxon>Eukaryota</taxon>
        <taxon>Fungi</taxon>
        <taxon>Dikarya</taxon>
        <taxon>Ascomycota</taxon>
        <taxon>Pezizomycotina</taxon>
        <taxon>Sordariomycetes</taxon>
        <taxon>Sordariomycetidae</taxon>
        <taxon>Sordariales</taxon>
        <taxon>Podosporaceae</taxon>
        <taxon>Triangularia</taxon>
    </lineage>
</organism>
<dbReference type="Gene3D" id="3.90.660.10">
    <property type="match status" value="1"/>
</dbReference>
<comment type="caution">
    <text evidence="2">The sequence shown here is derived from an EMBL/GenBank/DDBJ whole genome shotgun (WGS) entry which is preliminary data.</text>
</comment>
<dbReference type="EMBL" id="MU863960">
    <property type="protein sequence ID" value="KAK4197576.1"/>
    <property type="molecule type" value="Genomic_DNA"/>
</dbReference>
<reference evidence="2" key="2">
    <citation type="submission" date="2023-05" db="EMBL/GenBank/DDBJ databases">
        <authorList>
            <consortium name="Lawrence Berkeley National Laboratory"/>
            <person name="Steindorff A."/>
            <person name="Hensen N."/>
            <person name="Bonometti L."/>
            <person name="Westerberg I."/>
            <person name="Brannstrom I.O."/>
            <person name="Guillou S."/>
            <person name="Cros-Aarteil S."/>
            <person name="Calhoun S."/>
            <person name="Haridas S."/>
            <person name="Kuo A."/>
            <person name="Mondo S."/>
            <person name="Pangilinan J."/>
            <person name="Riley R."/>
            <person name="Labutti K."/>
            <person name="Andreopoulos B."/>
            <person name="Lipzen A."/>
            <person name="Chen C."/>
            <person name="Yanf M."/>
            <person name="Daum C."/>
            <person name="Ng V."/>
            <person name="Clum A."/>
            <person name="Ohm R."/>
            <person name="Martin F."/>
            <person name="Silar P."/>
            <person name="Natvig D."/>
            <person name="Lalanne C."/>
            <person name="Gautier V."/>
            <person name="Ament-Velasquez S.L."/>
            <person name="Kruys A."/>
            <person name="Hutchinson M.I."/>
            <person name="Powell A.J."/>
            <person name="Barry K."/>
            <person name="Miller A.N."/>
            <person name="Grigoriev I.V."/>
            <person name="Debuchy R."/>
            <person name="Gladieux P."/>
            <person name="Thoren M.H."/>
            <person name="Johannesson H."/>
        </authorList>
    </citation>
    <scope>NUCLEOTIDE SEQUENCE</scope>
    <source>
        <strain evidence="2">CBS 315.58</strain>
    </source>
</reference>
<dbReference type="Proteomes" id="UP001303160">
    <property type="component" value="Unassembled WGS sequence"/>
</dbReference>
<dbReference type="Gene3D" id="1.10.405.10">
    <property type="entry name" value="Guanine Nucleotide Dissociation Inhibitor, domain 1"/>
    <property type="match status" value="1"/>
</dbReference>
<dbReference type="SUPFAM" id="SSF51905">
    <property type="entry name" value="FAD/NAD(P)-binding domain"/>
    <property type="match status" value="1"/>
</dbReference>
<dbReference type="GO" id="GO:0016491">
    <property type="term" value="F:oxidoreductase activity"/>
    <property type="evidence" value="ECO:0007669"/>
    <property type="project" value="InterPro"/>
</dbReference>
<gene>
    <name evidence="2" type="ORF">QBC40DRAFT_285204</name>
</gene>
<accession>A0AAN6XC35</accession>
<dbReference type="InterPro" id="IPR002937">
    <property type="entry name" value="Amino_oxidase"/>
</dbReference>
<protein>
    <recommendedName>
        <fullName evidence="1">Amine oxidase domain-containing protein</fullName>
    </recommendedName>
</protein>
<evidence type="ECO:0000313" key="2">
    <source>
        <dbReference type="EMBL" id="KAK4197576.1"/>
    </source>
</evidence>
<sequence>MTDAPRQSSASSSYSSFFRRPSFVQPFQALYFLMIQRGSPHPRKKVAVVGSGVAGIGALWALNRSPHDVYIFEAADRLGGHANTVEFTRGKYKTLVDTGFMVMNEATYPNFLNFLRRMKVETAPTEMSFSVSRDQGRFEWASLNRDAFFCQRGNYFSPRMWRLLFDIRRFDKFALDVLRAEKPTEETIGEYLEREGYSTKFKDDHLVPITASIWNTSPEKCSLDFPVATLIRYMWNHHFLASSSKNPQWLTLQDGSRSYIDAVMKGFPSNHVRLNSKVISITPERDGRLRLHTLHPTGGKSEVFDHVILATHGDQALSIIRDSATEAENSILRSFQTSTNEVFLHSDLSLMPERYEAWSSFNYLSRSSPMTGSGHIDQLCLTYNMNILQEIPRAAFGDVLVTLNPLHKPDPNTIQGRYTYRHTIYNKNVEAAQERLHEIQNTRGISYAGAWTKHGSHEDGFSSGLRVAVEHLGGNIPFEFQESTLAREERPRYSLWDYIVRFLIWLIQILFLAVIDKIASGLTTTRRRLVSRVGTKGTALNGRVKVHEKDL</sequence>
<name>A0AAN6XC35_9PEZI</name>
<dbReference type="Gene3D" id="3.50.50.60">
    <property type="entry name" value="FAD/NAD(P)-binding domain"/>
    <property type="match status" value="1"/>
</dbReference>
<dbReference type="PANTHER" id="PTHR42923:SF17">
    <property type="entry name" value="AMINE OXIDASE DOMAIN-CONTAINING PROTEIN"/>
    <property type="match status" value="1"/>
</dbReference>
<reference evidence="2" key="1">
    <citation type="journal article" date="2023" name="Mol. Phylogenet. Evol.">
        <title>Genome-scale phylogeny and comparative genomics of the fungal order Sordariales.</title>
        <authorList>
            <person name="Hensen N."/>
            <person name="Bonometti L."/>
            <person name="Westerberg I."/>
            <person name="Brannstrom I.O."/>
            <person name="Guillou S."/>
            <person name="Cros-Aarteil S."/>
            <person name="Calhoun S."/>
            <person name="Haridas S."/>
            <person name="Kuo A."/>
            <person name="Mondo S."/>
            <person name="Pangilinan J."/>
            <person name="Riley R."/>
            <person name="LaButti K."/>
            <person name="Andreopoulos B."/>
            <person name="Lipzen A."/>
            <person name="Chen C."/>
            <person name="Yan M."/>
            <person name="Daum C."/>
            <person name="Ng V."/>
            <person name="Clum A."/>
            <person name="Steindorff A."/>
            <person name="Ohm R.A."/>
            <person name="Martin F."/>
            <person name="Silar P."/>
            <person name="Natvig D.O."/>
            <person name="Lalanne C."/>
            <person name="Gautier V."/>
            <person name="Ament-Velasquez S.L."/>
            <person name="Kruys A."/>
            <person name="Hutchinson M.I."/>
            <person name="Powell A.J."/>
            <person name="Barry K."/>
            <person name="Miller A.N."/>
            <person name="Grigoriev I.V."/>
            <person name="Debuchy R."/>
            <person name="Gladieux P."/>
            <person name="Hiltunen Thoren M."/>
            <person name="Johannesson H."/>
        </authorList>
    </citation>
    <scope>NUCLEOTIDE SEQUENCE</scope>
    <source>
        <strain evidence="2">CBS 315.58</strain>
    </source>
</reference>
<feature type="domain" description="Amine oxidase" evidence="1">
    <location>
        <begin position="54"/>
        <end position="470"/>
    </location>
</feature>
<evidence type="ECO:0000259" key="1">
    <source>
        <dbReference type="Pfam" id="PF01593"/>
    </source>
</evidence>
<proteinExistence type="predicted"/>
<dbReference type="Pfam" id="PF01593">
    <property type="entry name" value="Amino_oxidase"/>
    <property type="match status" value="1"/>
</dbReference>
<dbReference type="AlphaFoldDB" id="A0AAN6XC35"/>
<dbReference type="InterPro" id="IPR050464">
    <property type="entry name" value="Zeta_carotene_desat/Oxidored"/>
</dbReference>
<evidence type="ECO:0000313" key="3">
    <source>
        <dbReference type="Proteomes" id="UP001303160"/>
    </source>
</evidence>
<dbReference type="PANTHER" id="PTHR42923">
    <property type="entry name" value="PROTOPORPHYRINOGEN OXIDASE"/>
    <property type="match status" value="1"/>
</dbReference>